<evidence type="ECO:0000313" key="1">
    <source>
        <dbReference type="EMBL" id="KRX85927.1"/>
    </source>
</evidence>
<dbReference type="AlphaFoldDB" id="A0A0V0XDN9"/>
<gene>
    <name evidence="1" type="ORF">T4E_1741</name>
</gene>
<dbReference type="Proteomes" id="UP000054815">
    <property type="component" value="Unassembled WGS sequence"/>
</dbReference>
<organism evidence="1 2">
    <name type="scientific">Trichinella pseudospiralis</name>
    <name type="common">Parasitic roundworm</name>
    <dbReference type="NCBI Taxonomy" id="6337"/>
    <lineage>
        <taxon>Eukaryota</taxon>
        <taxon>Metazoa</taxon>
        <taxon>Ecdysozoa</taxon>
        <taxon>Nematoda</taxon>
        <taxon>Enoplea</taxon>
        <taxon>Dorylaimia</taxon>
        <taxon>Trichinellida</taxon>
        <taxon>Trichinellidae</taxon>
        <taxon>Trichinella</taxon>
    </lineage>
</organism>
<dbReference type="EMBL" id="JYDU01000585">
    <property type="protein sequence ID" value="KRX85927.1"/>
    <property type="molecule type" value="Genomic_DNA"/>
</dbReference>
<reference evidence="1 2" key="1">
    <citation type="submission" date="2015-01" db="EMBL/GenBank/DDBJ databases">
        <title>Evolution of Trichinella species and genotypes.</title>
        <authorList>
            <person name="Korhonen P.K."/>
            <person name="Edoardo P."/>
            <person name="Giuseppe L.R."/>
            <person name="Gasser R.B."/>
        </authorList>
    </citation>
    <scope>NUCLEOTIDE SEQUENCE [LARGE SCALE GENOMIC DNA]</scope>
    <source>
        <strain evidence="1">ISS141</strain>
    </source>
</reference>
<protein>
    <submittedName>
        <fullName evidence="1">Uncharacterized protein</fullName>
    </submittedName>
</protein>
<sequence>METDTQPINCNDINEYRAHYCYEYEISTPCKQTYLKIFLPVRLQKNDFNVFFINFVFHVKKCLSVKKALKVVKIRFSRHVAAKLNSLFEFSANSNITHTTGHIFWAYVSIPHTTKDTQATVAKLKIPKNTNLQT</sequence>
<evidence type="ECO:0000313" key="2">
    <source>
        <dbReference type="Proteomes" id="UP000054815"/>
    </source>
</evidence>
<comment type="caution">
    <text evidence="1">The sequence shown here is derived from an EMBL/GenBank/DDBJ whole genome shotgun (WGS) entry which is preliminary data.</text>
</comment>
<proteinExistence type="predicted"/>
<name>A0A0V0XDN9_TRIPS</name>
<accession>A0A0V0XDN9</accession>